<dbReference type="RefSeq" id="WP_262564461.1">
    <property type="nucleotide sequence ID" value="NZ_JAPFCC010000001.1"/>
</dbReference>
<organism evidence="1 2">
    <name type="scientific">Endozoicomonas gorgoniicola</name>
    <dbReference type="NCBI Taxonomy" id="1234144"/>
    <lineage>
        <taxon>Bacteria</taxon>
        <taxon>Pseudomonadati</taxon>
        <taxon>Pseudomonadota</taxon>
        <taxon>Gammaproteobacteria</taxon>
        <taxon>Oceanospirillales</taxon>
        <taxon>Endozoicomonadaceae</taxon>
        <taxon>Endozoicomonas</taxon>
    </lineage>
</organism>
<dbReference type="CDD" id="cd07530">
    <property type="entry name" value="HAD_Pase_UmpH-like"/>
    <property type="match status" value="1"/>
</dbReference>
<dbReference type="Gene3D" id="3.40.50.1000">
    <property type="entry name" value="HAD superfamily/HAD-like"/>
    <property type="match status" value="2"/>
</dbReference>
<dbReference type="NCBIfam" id="TIGR01460">
    <property type="entry name" value="HAD-SF-IIA"/>
    <property type="match status" value="1"/>
</dbReference>
<reference evidence="1 2" key="1">
    <citation type="submission" date="2022-10" db="EMBL/GenBank/DDBJ databases">
        <title>High-quality genome sequences of two octocoral-associated bacteria, Endozoicomonas euniceicola EF212 and Endozoicomonas gorgoniicola PS125.</title>
        <authorList>
            <person name="Chiou Y.-J."/>
            <person name="Chen Y.-H."/>
        </authorList>
    </citation>
    <scope>NUCLEOTIDE SEQUENCE [LARGE SCALE GENOMIC DNA]</scope>
    <source>
        <strain evidence="1 2">PS125</strain>
    </source>
</reference>
<dbReference type="PANTHER" id="PTHR19288">
    <property type="entry name" value="4-NITROPHENYLPHOSPHATASE-RELATED"/>
    <property type="match status" value="1"/>
</dbReference>
<comment type="caution">
    <text evidence="1">The sequence shown here is derived from an EMBL/GenBank/DDBJ whole genome shotgun (WGS) entry which is preliminary data.</text>
</comment>
<keyword evidence="1" id="KW-0378">Hydrolase</keyword>
<protein>
    <submittedName>
        <fullName evidence="1">HAD-IIA family hydrolase</fullName>
    </submittedName>
</protein>
<dbReference type="PANTHER" id="PTHR19288:SF46">
    <property type="entry name" value="HALOACID DEHALOGENASE-LIKE HYDROLASE DOMAIN-CONTAINING PROTEIN 2"/>
    <property type="match status" value="1"/>
</dbReference>
<gene>
    <name evidence="1" type="ORF">NX722_19190</name>
</gene>
<dbReference type="InterPro" id="IPR036412">
    <property type="entry name" value="HAD-like_sf"/>
</dbReference>
<dbReference type="SFLD" id="SFLDG01139">
    <property type="entry name" value="C2.A:_Pyridoxal_Phosphate_Phos"/>
    <property type="match status" value="1"/>
</dbReference>
<accession>A0ABT3MZA1</accession>
<dbReference type="SUPFAM" id="SSF56784">
    <property type="entry name" value="HAD-like"/>
    <property type="match status" value="1"/>
</dbReference>
<dbReference type="Proteomes" id="UP001209854">
    <property type="component" value="Unassembled WGS sequence"/>
</dbReference>
<sequence length="257" mass="28224">MPTAEIPSTAKSVICDIDGVILHNNQIVPGADQFIHRLLERDVPLLMLTNYPSQTPKDLQNRFASVGINIPEHHFFTSAMATAEFLKRQDGHKAFVIGEGALMHELYKAGFTMTDINPDFVVVGETRNFNWNMIHMAARFVVDGARFIATNPDTHGPDMSPACGALCAPIERITGKKPFYVGKPSAWIIRAALNQMETHSDCTLIIGDNLKTDILAGFQAGLETVLVLSGVSKTADIEQVPFKPNHIFPSVTDIDLI</sequence>
<dbReference type="Pfam" id="PF13344">
    <property type="entry name" value="Hydrolase_6"/>
    <property type="match status" value="1"/>
</dbReference>
<name>A0ABT3MZA1_9GAMM</name>
<dbReference type="EMBL" id="JAPFCC010000001">
    <property type="protein sequence ID" value="MCW7554701.1"/>
    <property type="molecule type" value="Genomic_DNA"/>
</dbReference>
<dbReference type="InterPro" id="IPR006357">
    <property type="entry name" value="HAD-SF_hydro_IIA"/>
</dbReference>
<proteinExistence type="predicted"/>
<keyword evidence="2" id="KW-1185">Reference proteome</keyword>
<evidence type="ECO:0000313" key="1">
    <source>
        <dbReference type="EMBL" id="MCW7554701.1"/>
    </source>
</evidence>
<dbReference type="NCBIfam" id="NF007762">
    <property type="entry name" value="PRK10444.1"/>
    <property type="match status" value="1"/>
</dbReference>
<evidence type="ECO:0000313" key="2">
    <source>
        <dbReference type="Proteomes" id="UP001209854"/>
    </source>
</evidence>
<dbReference type="InterPro" id="IPR023214">
    <property type="entry name" value="HAD_sf"/>
</dbReference>
<dbReference type="GO" id="GO:0016787">
    <property type="term" value="F:hydrolase activity"/>
    <property type="evidence" value="ECO:0007669"/>
    <property type="project" value="UniProtKB-KW"/>
</dbReference>
<dbReference type="SFLD" id="SFLDS00003">
    <property type="entry name" value="Haloacid_Dehalogenase"/>
    <property type="match status" value="1"/>
</dbReference>
<dbReference type="Pfam" id="PF13242">
    <property type="entry name" value="Hydrolase_like"/>
    <property type="match status" value="1"/>
</dbReference>